<feature type="transmembrane region" description="Helical" evidence="5">
    <location>
        <begin position="167"/>
        <end position="184"/>
    </location>
</feature>
<dbReference type="PANTHER" id="PTHR22911:SF6">
    <property type="entry name" value="SOLUTE CARRIER FAMILY 35 MEMBER G1"/>
    <property type="match status" value="1"/>
</dbReference>
<keyword evidence="3 5" id="KW-1133">Transmembrane helix</keyword>
<feature type="domain" description="EamA" evidence="6">
    <location>
        <begin position="289"/>
        <end position="426"/>
    </location>
</feature>
<feature type="transmembrane region" description="Helical" evidence="5">
    <location>
        <begin position="314"/>
        <end position="338"/>
    </location>
</feature>
<dbReference type="GO" id="GO:0016020">
    <property type="term" value="C:membrane"/>
    <property type="evidence" value="ECO:0007669"/>
    <property type="project" value="UniProtKB-SubCell"/>
</dbReference>
<comment type="subcellular location">
    <subcellularLocation>
        <location evidence="1">Membrane</location>
        <topology evidence="1">Multi-pass membrane protein</topology>
    </subcellularLocation>
</comment>
<evidence type="ECO:0000313" key="8">
    <source>
        <dbReference type="Proteomes" id="UP000759131"/>
    </source>
</evidence>
<feature type="transmembrane region" description="Helical" evidence="5">
    <location>
        <begin position="221"/>
        <end position="240"/>
    </location>
</feature>
<feature type="transmembrane region" description="Helical" evidence="5">
    <location>
        <begin position="288"/>
        <end position="308"/>
    </location>
</feature>
<feature type="transmembrane region" description="Helical" evidence="5">
    <location>
        <begin position="350"/>
        <end position="369"/>
    </location>
</feature>
<organism evidence="7">
    <name type="scientific">Medioppia subpectinata</name>
    <dbReference type="NCBI Taxonomy" id="1979941"/>
    <lineage>
        <taxon>Eukaryota</taxon>
        <taxon>Metazoa</taxon>
        <taxon>Ecdysozoa</taxon>
        <taxon>Arthropoda</taxon>
        <taxon>Chelicerata</taxon>
        <taxon>Arachnida</taxon>
        <taxon>Acari</taxon>
        <taxon>Acariformes</taxon>
        <taxon>Sarcoptiformes</taxon>
        <taxon>Oribatida</taxon>
        <taxon>Brachypylina</taxon>
        <taxon>Oppioidea</taxon>
        <taxon>Oppiidae</taxon>
        <taxon>Medioppia</taxon>
    </lineage>
</organism>
<name>A0A7R9KGH0_9ACAR</name>
<dbReference type="Proteomes" id="UP000759131">
    <property type="component" value="Unassembled WGS sequence"/>
</dbReference>
<dbReference type="EMBL" id="OC855802">
    <property type="protein sequence ID" value="CAD7622664.1"/>
    <property type="molecule type" value="Genomic_DNA"/>
</dbReference>
<dbReference type="InterPro" id="IPR000620">
    <property type="entry name" value="EamA_dom"/>
</dbReference>
<feature type="transmembrane region" description="Helical" evidence="5">
    <location>
        <begin position="246"/>
        <end position="267"/>
    </location>
</feature>
<evidence type="ECO:0000313" key="7">
    <source>
        <dbReference type="EMBL" id="CAD7622664.1"/>
    </source>
</evidence>
<keyword evidence="4 5" id="KW-0472">Membrane</keyword>
<accession>A0A7R9KGH0</accession>
<dbReference type="InterPro" id="IPR037185">
    <property type="entry name" value="EmrE-like"/>
</dbReference>
<dbReference type="AlphaFoldDB" id="A0A7R9KGH0"/>
<feature type="domain" description="EamA" evidence="6">
    <location>
        <begin position="106"/>
        <end position="218"/>
    </location>
</feature>
<dbReference type="EMBL" id="CAJPIZ010001227">
    <property type="protein sequence ID" value="CAG2103094.1"/>
    <property type="molecule type" value="Genomic_DNA"/>
</dbReference>
<evidence type="ECO:0000256" key="5">
    <source>
        <dbReference type="SAM" id="Phobius"/>
    </source>
</evidence>
<reference evidence="7" key="1">
    <citation type="submission" date="2020-11" db="EMBL/GenBank/DDBJ databases">
        <authorList>
            <person name="Tran Van P."/>
        </authorList>
    </citation>
    <scope>NUCLEOTIDE SEQUENCE</scope>
</reference>
<evidence type="ECO:0000256" key="4">
    <source>
        <dbReference type="ARBA" id="ARBA00023136"/>
    </source>
</evidence>
<dbReference type="SUPFAM" id="SSF103481">
    <property type="entry name" value="Multidrug resistance efflux transporter EmrE"/>
    <property type="match status" value="3"/>
</dbReference>
<keyword evidence="2 5" id="KW-0812">Transmembrane</keyword>
<evidence type="ECO:0000256" key="1">
    <source>
        <dbReference type="ARBA" id="ARBA00004141"/>
    </source>
</evidence>
<gene>
    <name evidence="7" type="ORF">OSB1V03_LOCUS3127</name>
</gene>
<dbReference type="OrthoDB" id="6502282at2759"/>
<dbReference type="PANTHER" id="PTHR22911">
    <property type="entry name" value="ACYL-MALONYL CONDENSING ENZYME-RELATED"/>
    <property type="match status" value="1"/>
</dbReference>
<protein>
    <recommendedName>
        <fullName evidence="6">EamA domain-containing protein</fullName>
    </recommendedName>
</protein>
<keyword evidence="8" id="KW-1185">Reference proteome</keyword>
<feature type="transmembrane region" description="Helical" evidence="5">
    <location>
        <begin position="190"/>
        <end position="214"/>
    </location>
</feature>
<feature type="non-terminal residue" evidence="7">
    <location>
        <position position="442"/>
    </location>
</feature>
<sequence>MTTDFHNSVTTKSVSKNLSETHYNCIEINMSYDKHLSHGFNDGLQDNQMTRQLCPKEDSDDEIILYENGVQNCDNIAIPDDKNRPKFVDENVKIVDSSGKVPKAIKGICLTIISALFFSITTVIVKYVKDVDPSEMAFFRFLGILLFTLPVVMEVKGSPFGPSKSRLWLVLRGVAGATSLYFRYNALHYMSIANATVIVLSMPVFVFIFAKIFLKESFANATVIVLSMPVFVFIFAKIFLKESFGLFHIFALFVTLIGITFASKVDLSFTHTDVRLLDSNRPDNHRQLIGVAFSIGATIVGSSVYVLVRKLRSLHHSVILFNFSLVAITETSVITLFLNDFKLPTNIPAISANAWLMCLVAIFSFYGQLLLTKALQAEEAGLVSIVRASSELIYSFVFQITIFKEIPDKWSVFGAVLVMSSVLMTTARKWIITLPKDSKIKK</sequence>
<evidence type="ECO:0000259" key="6">
    <source>
        <dbReference type="Pfam" id="PF00892"/>
    </source>
</evidence>
<feature type="transmembrane region" description="Helical" evidence="5">
    <location>
        <begin position="107"/>
        <end position="125"/>
    </location>
</feature>
<evidence type="ECO:0000256" key="3">
    <source>
        <dbReference type="ARBA" id="ARBA00022989"/>
    </source>
</evidence>
<evidence type="ECO:0000256" key="2">
    <source>
        <dbReference type="ARBA" id="ARBA00022692"/>
    </source>
</evidence>
<feature type="transmembrane region" description="Helical" evidence="5">
    <location>
        <begin position="137"/>
        <end position="155"/>
    </location>
</feature>
<feature type="transmembrane region" description="Helical" evidence="5">
    <location>
        <begin position="410"/>
        <end position="432"/>
    </location>
</feature>
<proteinExistence type="predicted"/>
<dbReference type="Pfam" id="PF00892">
    <property type="entry name" value="EamA"/>
    <property type="match status" value="2"/>
</dbReference>